<organism evidence="8 9">
    <name type="scientific">Castilleja foliolosa</name>
    <dbReference type="NCBI Taxonomy" id="1961234"/>
    <lineage>
        <taxon>Eukaryota</taxon>
        <taxon>Viridiplantae</taxon>
        <taxon>Streptophyta</taxon>
        <taxon>Embryophyta</taxon>
        <taxon>Tracheophyta</taxon>
        <taxon>Spermatophyta</taxon>
        <taxon>Magnoliopsida</taxon>
        <taxon>eudicotyledons</taxon>
        <taxon>Gunneridae</taxon>
        <taxon>Pentapetalae</taxon>
        <taxon>asterids</taxon>
        <taxon>lamiids</taxon>
        <taxon>Lamiales</taxon>
        <taxon>Orobanchaceae</taxon>
        <taxon>Pedicularideae</taxon>
        <taxon>Castillejinae</taxon>
        <taxon>Castilleja</taxon>
    </lineage>
</organism>
<evidence type="ECO:0000259" key="7">
    <source>
        <dbReference type="PROSITE" id="PS50888"/>
    </source>
</evidence>
<feature type="region of interest" description="Disordered" evidence="6">
    <location>
        <begin position="151"/>
        <end position="174"/>
    </location>
</feature>
<dbReference type="GO" id="GO:0000976">
    <property type="term" value="F:transcription cis-regulatory region binding"/>
    <property type="evidence" value="ECO:0007669"/>
    <property type="project" value="UniProtKB-ARBA"/>
</dbReference>
<evidence type="ECO:0000313" key="9">
    <source>
        <dbReference type="Proteomes" id="UP001632038"/>
    </source>
</evidence>
<evidence type="ECO:0000256" key="6">
    <source>
        <dbReference type="SAM" id="MobiDB-lite"/>
    </source>
</evidence>
<dbReference type="Proteomes" id="UP001632038">
    <property type="component" value="Unassembled WGS sequence"/>
</dbReference>
<evidence type="ECO:0000256" key="1">
    <source>
        <dbReference type="ARBA" id="ARBA00004123"/>
    </source>
</evidence>
<dbReference type="InterPro" id="IPR011598">
    <property type="entry name" value="bHLH_dom"/>
</dbReference>
<feature type="compositionally biased region" description="Gly residues" evidence="6">
    <location>
        <begin position="17"/>
        <end position="26"/>
    </location>
</feature>
<evidence type="ECO:0000256" key="5">
    <source>
        <dbReference type="ARBA" id="ARBA00023242"/>
    </source>
</evidence>
<dbReference type="InterPro" id="IPR045239">
    <property type="entry name" value="bHLH95_bHLH"/>
</dbReference>
<accession>A0ABD3D2C7</accession>
<protein>
    <recommendedName>
        <fullName evidence="7">BHLH domain-containing protein</fullName>
    </recommendedName>
</protein>
<dbReference type="SUPFAM" id="SSF47459">
    <property type="entry name" value="HLH, helix-loop-helix DNA-binding domain"/>
    <property type="match status" value="1"/>
</dbReference>
<comment type="caution">
    <text evidence="8">The sequence shown here is derived from an EMBL/GenBank/DDBJ whole genome shotgun (WGS) entry which is preliminary data.</text>
</comment>
<reference evidence="9" key="1">
    <citation type="journal article" date="2024" name="IScience">
        <title>Strigolactones Initiate the Formation of Haustorium-like Structures in Castilleja.</title>
        <authorList>
            <person name="Buerger M."/>
            <person name="Peterson D."/>
            <person name="Chory J."/>
        </authorList>
    </citation>
    <scope>NUCLEOTIDE SEQUENCE [LARGE SCALE GENOMIC DNA]</scope>
</reference>
<keyword evidence="5" id="KW-0539">Nucleus</keyword>
<dbReference type="PANTHER" id="PTHR16223">
    <property type="entry name" value="TRANSCRIPTION FACTOR BHLH83-RELATED"/>
    <property type="match status" value="1"/>
</dbReference>
<dbReference type="CDD" id="cd11393">
    <property type="entry name" value="bHLH_AtbHLH_like"/>
    <property type="match status" value="1"/>
</dbReference>
<keyword evidence="2" id="KW-0805">Transcription regulation</keyword>
<keyword evidence="4" id="KW-0804">Transcription</keyword>
<evidence type="ECO:0000256" key="3">
    <source>
        <dbReference type="ARBA" id="ARBA00023125"/>
    </source>
</evidence>
<evidence type="ECO:0000256" key="2">
    <source>
        <dbReference type="ARBA" id="ARBA00023015"/>
    </source>
</evidence>
<evidence type="ECO:0000313" key="8">
    <source>
        <dbReference type="EMBL" id="KAL3634967.1"/>
    </source>
</evidence>
<proteinExistence type="predicted"/>
<evidence type="ECO:0000256" key="4">
    <source>
        <dbReference type="ARBA" id="ARBA00023163"/>
    </source>
</evidence>
<dbReference type="PANTHER" id="PTHR16223:SF177">
    <property type="entry name" value="TRANSCRIPTION FACTOR BHLH129"/>
    <property type="match status" value="1"/>
</dbReference>
<dbReference type="EMBL" id="JAVIJP010000028">
    <property type="protein sequence ID" value="KAL3634967.1"/>
    <property type="molecule type" value="Genomic_DNA"/>
</dbReference>
<dbReference type="Pfam" id="PF00010">
    <property type="entry name" value="HLH"/>
    <property type="match status" value="1"/>
</dbReference>
<keyword evidence="9" id="KW-1185">Reference proteome</keyword>
<name>A0ABD3D2C7_9LAMI</name>
<feature type="compositionally biased region" description="Basic residues" evidence="6">
    <location>
        <begin position="158"/>
        <end position="174"/>
    </location>
</feature>
<dbReference type="FunFam" id="4.10.280.10:FF:000021">
    <property type="entry name" value="Transcription factor bHLH130 family"/>
    <property type="match status" value="1"/>
</dbReference>
<dbReference type="InterPro" id="IPR045843">
    <property type="entry name" value="IND-like"/>
</dbReference>
<dbReference type="SMART" id="SM00353">
    <property type="entry name" value="HLH"/>
    <property type="match status" value="1"/>
</dbReference>
<dbReference type="Gene3D" id="4.10.280.10">
    <property type="entry name" value="Helix-loop-helix DNA-binding domain"/>
    <property type="match status" value="1"/>
</dbReference>
<feature type="region of interest" description="Disordered" evidence="6">
    <location>
        <begin position="1"/>
        <end position="28"/>
    </location>
</feature>
<dbReference type="InterPro" id="IPR036638">
    <property type="entry name" value="HLH_DNA-bd_sf"/>
</dbReference>
<sequence length="319" mass="35073">MNNNNHNNMFPSSTSQGQGGGGGGLMRYGSAPSSVLSTALDSFSSAFATQTQPQPAHDEPASAAFRRSNYTCLSSSSSPSPSLVRHSSLPTAFNSYDYLPAATTDNGFSITSGNNHSHVSRLNSQLSYSHGTKESLSRISEETDNINTADVDDTTTDHHHHHHRIRNAQKRSSHRANFSTGVWDDNQPLTFSVSPNNTINSNGPHHDTIESQFQFGMPHAALELATMDKLMNIPQDSVPCKIRAKRGFATHPRSIAERERRMRISGKLKKLQDLVPNMDKQTSYADMLDLAVQHIKSLQHDVQKLNNELDGCQCGCKEK</sequence>
<dbReference type="AlphaFoldDB" id="A0ABD3D2C7"/>
<keyword evidence="3" id="KW-0238">DNA-binding</keyword>
<comment type="subcellular location">
    <subcellularLocation>
        <location evidence="1">Nucleus</location>
    </subcellularLocation>
</comment>
<gene>
    <name evidence="8" type="ORF">CASFOL_022021</name>
</gene>
<dbReference type="PROSITE" id="PS50888">
    <property type="entry name" value="BHLH"/>
    <property type="match status" value="1"/>
</dbReference>
<feature type="domain" description="BHLH" evidence="7">
    <location>
        <begin position="248"/>
        <end position="298"/>
    </location>
</feature>
<dbReference type="GO" id="GO:0005634">
    <property type="term" value="C:nucleus"/>
    <property type="evidence" value="ECO:0007669"/>
    <property type="project" value="UniProtKB-SubCell"/>
</dbReference>